<keyword evidence="3" id="KW-1185">Reference proteome</keyword>
<dbReference type="EMBL" id="JBDXSU010000025">
    <property type="protein sequence ID" value="MFB5192627.1"/>
    <property type="molecule type" value="Genomic_DNA"/>
</dbReference>
<gene>
    <name evidence="2" type="ORF">KKP3000_001836</name>
</gene>
<evidence type="ECO:0000313" key="3">
    <source>
        <dbReference type="Proteomes" id="UP001579974"/>
    </source>
</evidence>
<organism evidence="2 3">
    <name type="scientific">Alicyclobacillus fastidiosus</name>
    <dbReference type="NCBI Taxonomy" id="392011"/>
    <lineage>
        <taxon>Bacteria</taxon>
        <taxon>Bacillati</taxon>
        <taxon>Bacillota</taxon>
        <taxon>Bacilli</taxon>
        <taxon>Bacillales</taxon>
        <taxon>Alicyclobacillaceae</taxon>
        <taxon>Alicyclobacillus</taxon>
    </lineage>
</organism>
<accession>A0ABV5AK60</accession>
<feature type="compositionally biased region" description="Polar residues" evidence="1">
    <location>
        <begin position="116"/>
        <end position="130"/>
    </location>
</feature>
<reference evidence="2 3" key="1">
    <citation type="journal article" date="2024" name="Int. J. Mol. Sci.">
        <title>Exploration of Alicyclobacillus spp. Genome in Search of Antibiotic Resistance.</title>
        <authorList>
            <person name="Bucka-Kolendo J."/>
            <person name="Kiousi D.E."/>
            <person name="Dekowska A."/>
            <person name="Mikolajczuk-Szczyrba A."/>
            <person name="Karadedos D.M."/>
            <person name="Michael P."/>
            <person name="Galanis A."/>
            <person name="Sokolowska B."/>
        </authorList>
    </citation>
    <scope>NUCLEOTIDE SEQUENCE [LARGE SCALE GENOMIC DNA]</scope>
    <source>
        <strain evidence="2 3">KKP 3000</strain>
    </source>
</reference>
<sequence>MLRNWIHRKDATKLAAIQERLHHIELALQQMTNQGAKNSIYIDTLHVHDPVLEKLEFRLDQLDIDELSGALNLGNNFGVRVGRNFHRTKMDSAQNGRSTQSEQDLSDLNKEEANGSGMQKTNKGFTFRFT</sequence>
<dbReference type="RefSeq" id="WP_275475908.1">
    <property type="nucleotide sequence ID" value="NZ_CP162940.1"/>
</dbReference>
<evidence type="ECO:0000313" key="2">
    <source>
        <dbReference type="EMBL" id="MFB5192627.1"/>
    </source>
</evidence>
<protein>
    <submittedName>
        <fullName evidence="2">Uncharacterized protein</fullName>
    </submittedName>
</protein>
<evidence type="ECO:0000256" key="1">
    <source>
        <dbReference type="SAM" id="MobiDB-lite"/>
    </source>
</evidence>
<comment type="caution">
    <text evidence="2">The sequence shown here is derived from an EMBL/GenBank/DDBJ whole genome shotgun (WGS) entry which is preliminary data.</text>
</comment>
<dbReference type="Proteomes" id="UP001579974">
    <property type="component" value="Unassembled WGS sequence"/>
</dbReference>
<proteinExistence type="predicted"/>
<feature type="region of interest" description="Disordered" evidence="1">
    <location>
        <begin position="88"/>
        <end position="130"/>
    </location>
</feature>
<feature type="compositionally biased region" description="Polar residues" evidence="1">
    <location>
        <begin position="91"/>
        <end position="103"/>
    </location>
</feature>
<name>A0ABV5AK60_9BACL</name>